<name>A0A3N2PQI8_SODAK</name>
<dbReference type="GeneID" id="39575718"/>
<evidence type="ECO:0000313" key="3">
    <source>
        <dbReference type="Proteomes" id="UP000272025"/>
    </source>
</evidence>
<organism evidence="2 3">
    <name type="scientific">Sodiomyces alkalinus (strain CBS 110278 / VKM F-3762 / F11)</name>
    <name type="common">Alkaliphilic filamentous fungus</name>
    <dbReference type="NCBI Taxonomy" id="1314773"/>
    <lineage>
        <taxon>Eukaryota</taxon>
        <taxon>Fungi</taxon>
        <taxon>Dikarya</taxon>
        <taxon>Ascomycota</taxon>
        <taxon>Pezizomycotina</taxon>
        <taxon>Sordariomycetes</taxon>
        <taxon>Hypocreomycetidae</taxon>
        <taxon>Glomerellales</taxon>
        <taxon>Plectosphaerellaceae</taxon>
        <taxon>Sodiomyces</taxon>
    </lineage>
</organism>
<evidence type="ECO:0000313" key="2">
    <source>
        <dbReference type="EMBL" id="ROT36724.1"/>
    </source>
</evidence>
<dbReference type="EMBL" id="ML119058">
    <property type="protein sequence ID" value="ROT36724.1"/>
    <property type="molecule type" value="Genomic_DNA"/>
</dbReference>
<proteinExistence type="predicted"/>
<gene>
    <name evidence="2" type="ORF">SODALDRAFT_205837</name>
</gene>
<sequence length="77" mass="8191">MAPNPNHRTPPRPRTVTLGESCLICHRSSSSWPLITVIVASASVAVLGHGSVSPASAMNKQVNSHSMKPNPPPQDER</sequence>
<feature type="compositionally biased region" description="Polar residues" evidence="1">
    <location>
        <begin position="54"/>
        <end position="67"/>
    </location>
</feature>
<accession>A0A3N2PQI8</accession>
<dbReference type="RefSeq" id="XP_028464530.1">
    <property type="nucleotide sequence ID" value="XM_028607240.1"/>
</dbReference>
<dbReference type="Proteomes" id="UP000272025">
    <property type="component" value="Unassembled WGS sequence"/>
</dbReference>
<feature type="region of interest" description="Disordered" evidence="1">
    <location>
        <begin position="54"/>
        <end position="77"/>
    </location>
</feature>
<keyword evidence="3" id="KW-1185">Reference proteome</keyword>
<evidence type="ECO:0000256" key="1">
    <source>
        <dbReference type="SAM" id="MobiDB-lite"/>
    </source>
</evidence>
<protein>
    <submittedName>
        <fullName evidence="2">Uncharacterized protein</fullName>
    </submittedName>
</protein>
<reference evidence="2 3" key="1">
    <citation type="journal article" date="2018" name="Mol. Ecol.">
        <title>The obligate alkalophilic soda-lake fungus Sodiomyces alkalinus has shifted to a protein diet.</title>
        <authorList>
            <person name="Grum-Grzhimaylo A.A."/>
            <person name="Falkoski D.L."/>
            <person name="van den Heuvel J."/>
            <person name="Valero-Jimenez C.A."/>
            <person name="Min B."/>
            <person name="Choi I.G."/>
            <person name="Lipzen A."/>
            <person name="Daum C.G."/>
            <person name="Aanen D.K."/>
            <person name="Tsang A."/>
            <person name="Henrissat B."/>
            <person name="Bilanenko E.N."/>
            <person name="de Vries R.P."/>
            <person name="van Kan J.A.L."/>
            <person name="Grigoriev I.V."/>
            <person name="Debets A.J.M."/>
        </authorList>
    </citation>
    <scope>NUCLEOTIDE SEQUENCE [LARGE SCALE GENOMIC DNA]</scope>
    <source>
        <strain evidence="2 3">F11</strain>
    </source>
</reference>
<dbReference type="AlphaFoldDB" id="A0A3N2PQI8"/>